<name>A0A6P5G0Q1_ANACO</name>
<dbReference type="AlphaFoldDB" id="A0A6P5G0Q1"/>
<dbReference type="Proteomes" id="UP000515123">
    <property type="component" value="Linkage group 11"/>
</dbReference>
<feature type="compositionally biased region" description="Polar residues" evidence="1">
    <location>
        <begin position="94"/>
        <end position="107"/>
    </location>
</feature>
<dbReference type="RefSeq" id="XP_020098820.1">
    <property type="nucleotide sequence ID" value="XM_020243231.1"/>
</dbReference>
<protein>
    <submittedName>
        <fullName evidence="4">Pollen-specific leucine-rich repeat extensin-like protein 1 isoform X1</fullName>
    </submittedName>
</protein>
<evidence type="ECO:0000313" key="4">
    <source>
        <dbReference type="RefSeq" id="XP_020098820.1"/>
    </source>
</evidence>
<evidence type="ECO:0000256" key="1">
    <source>
        <dbReference type="SAM" id="MobiDB-lite"/>
    </source>
</evidence>
<accession>A0A6P5G0Q1</accession>
<feature type="region of interest" description="Disordered" evidence="1">
    <location>
        <begin position="30"/>
        <end position="217"/>
    </location>
</feature>
<reference evidence="3" key="1">
    <citation type="journal article" date="2015" name="Nat. Genet.">
        <title>The pineapple genome and the evolution of CAM photosynthesis.</title>
        <authorList>
            <person name="Ming R."/>
            <person name="VanBuren R."/>
            <person name="Wai C.M."/>
            <person name="Tang H."/>
            <person name="Schatz M.C."/>
            <person name="Bowers J.E."/>
            <person name="Lyons E."/>
            <person name="Wang M.L."/>
            <person name="Chen J."/>
            <person name="Biggers E."/>
            <person name="Zhang J."/>
            <person name="Huang L."/>
            <person name="Zhang L."/>
            <person name="Miao W."/>
            <person name="Zhang J."/>
            <person name="Ye Z."/>
            <person name="Miao C."/>
            <person name="Lin Z."/>
            <person name="Wang H."/>
            <person name="Zhou H."/>
            <person name="Yim W.C."/>
            <person name="Priest H.D."/>
            <person name="Zheng C."/>
            <person name="Woodhouse M."/>
            <person name="Edger P.P."/>
            <person name="Guyot R."/>
            <person name="Guo H.B."/>
            <person name="Guo H."/>
            <person name="Zheng G."/>
            <person name="Singh R."/>
            <person name="Sharma A."/>
            <person name="Min X."/>
            <person name="Zheng Y."/>
            <person name="Lee H."/>
            <person name="Gurtowski J."/>
            <person name="Sedlazeck F.J."/>
            <person name="Harkess A."/>
            <person name="McKain M.R."/>
            <person name="Liao Z."/>
            <person name="Fang J."/>
            <person name="Liu J."/>
            <person name="Zhang X."/>
            <person name="Zhang Q."/>
            <person name="Hu W."/>
            <person name="Qin Y."/>
            <person name="Wang K."/>
            <person name="Chen L.Y."/>
            <person name="Shirley N."/>
            <person name="Lin Y.R."/>
            <person name="Liu L.Y."/>
            <person name="Hernandez A.G."/>
            <person name="Wright C.L."/>
            <person name="Bulone V."/>
            <person name="Tuskan G.A."/>
            <person name="Heath K."/>
            <person name="Zee F."/>
            <person name="Moore P.H."/>
            <person name="Sunkar R."/>
            <person name="Leebens-Mack J.H."/>
            <person name="Mockler T."/>
            <person name="Bennetzen J.L."/>
            <person name="Freeling M."/>
            <person name="Sankoff D."/>
            <person name="Paterson A.H."/>
            <person name="Zhu X."/>
            <person name="Yang X."/>
            <person name="Smith J.A."/>
            <person name="Cushman J.C."/>
            <person name="Paull R.E."/>
            <person name="Yu Q."/>
        </authorList>
    </citation>
    <scope>NUCLEOTIDE SEQUENCE [LARGE SCALE GENOMIC DNA]</scope>
    <source>
        <strain evidence="3">cv. F153</strain>
    </source>
</reference>
<feature type="compositionally biased region" description="Basic and acidic residues" evidence="1">
    <location>
        <begin position="108"/>
        <end position="126"/>
    </location>
</feature>
<feature type="compositionally biased region" description="Polar residues" evidence="1">
    <location>
        <begin position="47"/>
        <end position="56"/>
    </location>
</feature>
<gene>
    <name evidence="4" type="primary">LOC109717441</name>
</gene>
<keyword evidence="2" id="KW-0732">Signal</keyword>
<evidence type="ECO:0000313" key="3">
    <source>
        <dbReference type="Proteomes" id="UP000515123"/>
    </source>
</evidence>
<reference evidence="4" key="2">
    <citation type="submission" date="2025-08" db="UniProtKB">
        <authorList>
            <consortium name="RefSeq"/>
        </authorList>
    </citation>
    <scope>IDENTIFICATION</scope>
    <source>
        <tissue evidence="4">Leaf</tissue>
    </source>
</reference>
<dbReference type="GeneID" id="109717441"/>
<feature type="chain" id="PRO_5027580410" evidence="2">
    <location>
        <begin position="28"/>
        <end position="217"/>
    </location>
</feature>
<evidence type="ECO:0000256" key="2">
    <source>
        <dbReference type="SAM" id="SignalP"/>
    </source>
</evidence>
<proteinExistence type="predicted"/>
<keyword evidence="3" id="KW-1185">Reference proteome</keyword>
<sequence length="217" mass="23772">MAPKSHFAAIFALFHPLAILFLPRALAGNNHLNNTDPKRPKQGEPNGHQNDCTATPTKGPDHERQSHRGRRAVRTSSPPPDNAPGCGLAKYDSNPPQEQQRGVTTASNKKEPPVKGRASDPKRPKQGEPNGHQNHRTAPPTQGHGRPAVPTSCPKDNTSGYAPAKRQRDPPAVAPMKGATNPENKKNNNDKTPVKSKPKDKDKKKSWKSWERQRDSC</sequence>
<feature type="signal peptide" evidence="2">
    <location>
        <begin position="1"/>
        <end position="27"/>
    </location>
</feature>
<feature type="compositionally biased region" description="Basic and acidic residues" evidence="1">
    <location>
        <begin position="183"/>
        <end position="217"/>
    </location>
</feature>
<organism evidence="3 4">
    <name type="scientific">Ananas comosus</name>
    <name type="common">Pineapple</name>
    <name type="synonym">Ananas ananas</name>
    <dbReference type="NCBI Taxonomy" id="4615"/>
    <lineage>
        <taxon>Eukaryota</taxon>
        <taxon>Viridiplantae</taxon>
        <taxon>Streptophyta</taxon>
        <taxon>Embryophyta</taxon>
        <taxon>Tracheophyta</taxon>
        <taxon>Spermatophyta</taxon>
        <taxon>Magnoliopsida</taxon>
        <taxon>Liliopsida</taxon>
        <taxon>Poales</taxon>
        <taxon>Bromeliaceae</taxon>
        <taxon>Bromelioideae</taxon>
        <taxon>Ananas</taxon>
    </lineage>
</organism>